<protein>
    <submittedName>
        <fullName evidence="6">WD40 repeat protein</fullName>
    </submittedName>
</protein>
<evidence type="ECO:0000256" key="2">
    <source>
        <dbReference type="ARBA" id="ARBA00022737"/>
    </source>
</evidence>
<dbReference type="PROSITE" id="PS50294">
    <property type="entry name" value="WD_REPEATS_REGION"/>
    <property type="match status" value="1"/>
</dbReference>
<gene>
    <name evidence="6" type="ORF">GMRT_11641</name>
</gene>
<dbReference type="InterPro" id="IPR015943">
    <property type="entry name" value="WD40/YVTN_repeat-like_dom_sf"/>
</dbReference>
<dbReference type="Pfam" id="PF12894">
    <property type="entry name" value="ANAPC4_WD40"/>
    <property type="match status" value="1"/>
</dbReference>
<dbReference type="SMART" id="SM00320">
    <property type="entry name" value="WD40"/>
    <property type="match status" value="5"/>
</dbReference>
<dbReference type="EMBL" id="VDLU01000001">
    <property type="protein sequence ID" value="TNJ29565.1"/>
    <property type="molecule type" value="Genomic_DNA"/>
</dbReference>
<feature type="compositionally biased region" description="Basic and acidic residues" evidence="4">
    <location>
        <begin position="368"/>
        <end position="377"/>
    </location>
</feature>
<feature type="compositionally biased region" description="Basic and acidic residues" evidence="4">
    <location>
        <begin position="385"/>
        <end position="407"/>
    </location>
</feature>
<feature type="region of interest" description="Disordered" evidence="4">
    <location>
        <begin position="589"/>
        <end position="616"/>
    </location>
</feature>
<sequence length="616" mass="67644">MWSFLYCDIPCAGKITATAVSPTGTYLAIALDTHNLLVYRLADKRLVITFQEFTRGIASLLFSPNESLLAIGTLGGAVHVYDIKEDKQILKLAVHRTCVTAFAFTPSGLFLASGSLDGQVYILDLEKGSKFQEFGTSNPILIRQADKPVNSTVSNPAITALAFIPNGTWLIVGGVTGRIIIWNTTTKKVIRELAEQQQDRSDDLERSTGDSQLLQTTTGTVRQIVVHPVERVIGVCDGVRVSFWDLGQFNQITQTPKRTGGYNDLLFMEEGTKCLAIHSRGMAILDYDIPEQPVLNTVAVTLDGHATSAIRPGGTAPQVVNLCIYPGDRSVLNIWVIKLKFIEPFKSIYDQGQANVGPKQEKEVEKLEKFEKLEKPRSSTPKSGLKREDARASRPPPDDRSKSRDMQPHGGVTSMFDPAKIDSSMGFTPEMQAAMLGHAEVLDAVTMKSELLSFFTEQWQLGNFRSAFETLAHEGDVRLVCDVLKKVDLRQGVAVGDLTVVLPLLARAIEKVATPREVSIRASALATDAMKLAVGFGKTFKSAVFDTIRAYRISGGKDFALEDRYLNCRRFYDGLCEIATRCESAEMQSTSSATKSTARSTALQLRDGGYNERLEG</sequence>
<dbReference type="Pfam" id="PF00400">
    <property type="entry name" value="WD40"/>
    <property type="match status" value="1"/>
</dbReference>
<dbReference type="Gene3D" id="2.130.10.10">
    <property type="entry name" value="YVTN repeat-like/Quinoprotein amine dehydrogenase"/>
    <property type="match status" value="1"/>
</dbReference>
<dbReference type="VEuPathDB" id="GiardiaDB:GMRT_11641"/>
<proteinExistence type="predicted"/>
<keyword evidence="1 3" id="KW-0853">WD repeat</keyword>
<organism evidence="6 7">
    <name type="scientific">Giardia muris</name>
    <dbReference type="NCBI Taxonomy" id="5742"/>
    <lineage>
        <taxon>Eukaryota</taxon>
        <taxon>Metamonada</taxon>
        <taxon>Diplomonadida</taxon>
        <taxon>Hexamitidae</taxon>
        <taxon>Giardiinae</taxon>
        <taxon>Giardia</taxon>
    </lineage>
</organism>
<feature type="compositionally biased region" description="Low complexity" evidence="4">
    <location>
        <begin position="589"/>
        <end position="602"/>
    </location>
</feature>
<evidence type="ECO:0000259" key="5">
    <source>
        <dbReference type="Pfam" id="PF12894"/>
    </source>
</evidence>
<dbReference type="InterPro" id="IPR001680">
    <property type="entry name" value="WD40_rpt"/>
</dbReference>
<dbReference type="SUPFAM" id="SSF50978">
    <property type="entry name" value="WD40 repeat-like"/>
    <property type="match status" value="1"/>
</dbReference>
<dbReference type="PROSITE" id="PS50082">
    <property type="entry name" value="WD_REPEATS_2"/>
    <property type="match status" value="2"/>
</dbReference>
<dbReference type="PANTHER" id="PTHR19848">
    <property type="entry name" value="WD40 REPEAT PROTEIN"/>
    <property type="match status" value="1"/>
</dbReference>
<evidence type="ECO:0000313" key="7">
    <source>
        <dbReference type="Proteomes" id="UP000315496"/>
    </source>
</evidence>
<reference evidence="6 7" key="1">
    <citation type="submission" date="2019-05" db="EMBL/GenBank/DDBJ databases">
        <title>The compact genome of Giardia muris reveals important steps in the evolution of intestinal protozoan parasites.</title>
        <authorList>
            <person name="Xu F."/>
            <person name="Jimenez-Gonzalez A."/>
            <person name="Einarsson E."/>
            <person name="Astvaldsson A."/>
            <person name="Peirasmaki D."/>
            <person name="Eckmann L."/>
            <person name="Andersson J.O."/>
            <person name="Svard S.G."/>
            <person name="Jerlstrom-Hultqvist J."/>
        </authorList>
    </citation>
    <scope>NUCLEOTIDE SEQUENCE [LARGE SCALE GENOMIC DNA]</scope>
    <source>
        <strain evidence="6 7">Roberts-Thomson</strain>
    </source>
</reference>
<feature type="region of interest" description="Disordered" evidence="4">
    <location>
        <begin position="368"/>
        <end position="417"/>
    </location>
</feature>
<feature type="domain" description="Anaphase-promoting complex subunit 4-like WD40" evidence="5">
    <location>
        <begin position="21"/>
        <end position="100"/>
    </location>
</feature>
<evidence type="ECO:0000313" key="6">
    <source>
        <dbReference type="EMBL" id="TNJ29565.1"/>
    </source>
</evidence>
<accession>A0A4Z1SXM3</accession>
<name>A0A4Z1SXM3_GIAMU</name>
<keyword evidence="7" id="KW-1185">Reference proteome</keyword>
<dbReference type="Proteomes" id="UP000315496">
    <property type="component" value="Chromosome 1"/>
</dbReference>
<dbReference type="InterPro" id="IPR024977">
    <property type="entry name" value="Apc4-like_WD40_dom"/>
</dbReference>
<dbReference type="InterPro" id="IPR036322">
    <property type="entry name" value="WD40_repeat_dom_sf"/>
</dbReference>
<evidence type="ECO:0000256" key="1">
    <source>
        <dbReference type="ARBA" id="ARBA00022574"/>
    </source>
</evidence>
<evidence type="ECO:0000256" key="4">
    <source>
        <dbReference type="SAM" id="MobiDB-lite"/>
    </source>
</evidence>
<dbReference type="AlphaFoldDB" id="A0A4Z1SXM3"/>
<evidence type="ECO:0000256" key="3">
    <source>
        <dbReference type="PROSITE-ProRule" id="PRU00221"/>
    </source>
</evidence>
<dbReference type="PANTHER" id="PTHR19848:SF8">
    <property type="entry name" value="F-BOX AND WD REPEAT DOMAIN CONTAINING 7"/>
    <property type="match status" value="1"/>
</dbReference>
<feature type="repeat" description="WD" evidence="3">
    <location>
        <begin position="158"/>
        <end position="192"/>
    </location>
</feature>
<keyword evidence="2" id="KW-0677">Repeat</keyword>
<comment type="caution">
    <text evidence="6">The sequence shown here is derived from an EMBL/GenBank/DDBJ whole genome shotgun (WGS) entry which is preliminary data.</text>
</comment>
<feature type="repeat" description="WD" evidence="3">
    <location>
        <begin position="92"/>
        <end position="133"/>
    </location>
</feature>
<dbReference type="OrthoDB" id="10251605at2759"/>